<reference evidence="10" key="1">
    <citation type="submission" date="2016-10" db="EMBL/GenBank/DDBJ databases">
        <authorList>
            <person name="Varghese N."/>
            <person name="Submissions S."/>
        </authorList>
    </citation>
    <scope>NUCLEOTIDE SEQUENCE [LARGE SCALE GENOMIC DNA]</scope>
    <source>
        <strain evidence="10">CGMCC 1.8946</strain>
    </source>
</reference>
<protein>
    <submittedName>
        <fullName evidence="9">Accessory gene regulator B</fullName>
    </submittedName>
</protein>
<evidence type="ECO:0000256" key="7">
    <source>
        <dbReference type="ARBA" id="ARBA00023136"/>
    </source>
</evidence>
<feature type="transmembrane region" description="Helical" evidence="8">
    <location>
        <begin position="54"/>
        <end position="71"/>
    </location>
</feature>
<keyword evidence="10" id="KW-1185">Reference proteome</keyword>
<gene>
    <name evidence="9" type="ORF">SAMN04487970_100288</name>
</gene>
<evidence type="ECO:0000256" key="3">
    <source>
        <dbReference type="ARBA" id="ARBA00022670"/>
    </source>
</evidence>
<keyword evidence="6 8" id="KW-1133">Transmembrane helix</keyword>
<dbReference type="GO" id="GO:0016020">
    <property type="term" value="C:membrane"/>
    <property type="evidence" value="ECO:0007669"/>
    <property type="project" value="InterPro"/>
</dbReference>
<sequence length="173" mass="18777">MIKRPSRAIAAWLKNANPEETASIEVMEYALSILINISLIIIISLGIGHSAGKYGETALALFTFILLRFFSGGIHLRSSLGCITTTVVLCSTIPHLPVLSKSEMLIFTFICILLLLLFAPQVDSEAGFKPKLKPLFKIISICIVSSNLILCSSITAVAFLIQCLTLIPLKGDK</sequence>
<keyword evidence="3" id="KW-0645">Protease</keyword>
<feature type="transmembrane region" description="Helical" evidence="8">
    <location>
        <begin position="104"/>
        <end position="122"/>
    </location>
</feature>
<dbReference type="GO" id="GO:0009372">
    <property type="term" value="P:quorum sensing"/>
    <property type="evidence" value="ECO:0007669"/>
    <property type="project" value="UniProtKB-KW"/>
</dbReference>
<evidence type="ECO:0000256" key="6">
    <source>
        <dbReference type="ARBA" id="ARBA00022989"/>
    </source>
</evidence>
<evidence type="ECO:0000256" key="1">
    <source>
        <dbReference type="ARBA" id="ARBA00022475"/>
    </source>
</evidence>
<evidence type="ECO:0000313" key="9">
    <source>
        <dbReference type="EMBL" id="SCW30611.1"/>
    </source>
</evidence>
<proteinExistence type="predicted"/>
<dbReference type="RefSeq" id="WP_090666368.1">
    <property type="nucleotide sequence ID" value="NZ_FMTT01000002.1"/>
</dbReference>
<feature type="transmembrane region" description="Helical" evidence="8">
    <location>
        <begin position="29"/>
        <end position="48"/>
    </location>
</feature>
<evidence type="ECO:0000256" key="5">
    <source>
        <dbReference type="ARBA" id="ARBA00022801"/>
    </source>
</evidence>
<dbReference type="Pfam" id="PF04647">
    <property type="entry name" value="AgrB"/>
    <property type="match status" value="1"/>
</dbReference>
<keyword evidence="2" id="KW-0673">Quorum sensing</keyword>
<dbReference type="AlphaFoldDB" id="A0A1G4PED2"/>
<dbReference type="Proteomes" id="UP000198601">
    <property type="component" value="Unassembled WGS sequence"/>
</dbReference>
<dbReference type="OrthoDB" id="2666767at2"/>
<keyword evidence="5" id="KW-0378">Hydrolase</keyword>
<dbReference type="EMBL" id="FMTT01000002">
    <property type="protein sequence ID" value="SCW30611.1"/>
    <property type="molecule type" value="Genomic_DNA"/>
</dbReference>
<organism evidence="9 10">
    <name type="scientific">Paenibacillus tianmuensis</name>
    <dbReference type="NCBI Taxonomy" id="624147"/>
    <lineage>
        <taxon>Bacteria</taxon>
        <taxon>Bacillati</taxon>
        <taxon>Bacillota</taxon>
        <taxon>Bacilli</taxon>
        <taxon>Bacillales</taxon>
        <taxon>Paenibacillaceae</taxon>
        <taxon>Paenibacillus</taxon>
    </lineage>
</organism>
<dbReference type="GO" id="GO:0006508">
    <property type="term" value="P:proteolysis"/>
    <property type="evidence" value="ECO:0007669"/>
    <property type="project" value="UniProtKB-KW"/>
</dbReference>
<keyword evidence="7 8" id="KW-0472">Membrane</keyword>
<evidence type="ECO:0000256" key="2">
    <source>
        <dbReference type="ARBA" id="ARBA00022654"/>
    </source>
</evidence>
<evidence type="ECO:0000256" key="4">
    <source>
        <dbReference type="ARBA" id="ARBA00022692"/>
    </source>
</evidence>
<feature type="transmembrane region" description="Helical" evidence="8">
    <location>
        <begin position="134"/>
        <end position="167"/>
    </location>
</feature>
<dbReference type="GO" id="GO:0008233">
    <property type="term" value="F:peptidase activity"/>
    <property type="evidence" value="ECO:0007669"/>
    <property type="project" value="UniProtKB-KW"/>
</dbReference>
<evidence type="ECO:0000256" key="8">
    <source>
        <dbReference type="SAM" id="Phobius"/>
    </source>
</evidence>
<keyword evidence="1" id="KW-1003">Cell membrane</keyword>
<evidence type="ECO:0000313" key="10">
    <source>
        <dbReference type="Proteomes" id="UP000198601"/>
    </source>
</evidence>
<dbReference type="SMART" id="SM00793">
    <property type="entry name" value="AgrB"/>
    <property type="match status" value="1"/>
</dbReference>
<accession>A0A1G4PED2</accession>
<dbReference type="InterPro" id="IPR006741">
    <property type="entry name" value="AgrB"/>
</dbReference>
<keyword evidence="4 8" id="KW-0812">Transmembrane</keyword>
<name>A0A1G4PED2_9BACL</name>
<dbReference type="STRING" id="624147.SAMN04487970_100288"/>